<keyword evidence="2" id="KW-0813">Transport</keyword>
<evidence type="ECO:0000256" key="4">
    <source>
        <dbReference type="ARBA" id="ARBA00022597"/>
    </source>
</evidence>
<keyword evidence="5" id="KW-0808">Transferase</keyword>
<evidence type="ECO:0000256" key="5">
    <source>
        <dbReference type="ARBA" id="ARBA00022679"/>
    </source>
</evidence>
<evidence type="ECO:0000256" key="2">
    <source>
        <dbReference type="ARBA" id="ARBA00022448"/>
    </source>
</evidence>
<evidence type="ECO:0000313" key="10">
    <source>
        <dbReference type="Proteomes" id="UP000434036"/>
    </source>
</evidence>
<gene>
    <name evidence="9" type="ORF">GSF08_01445</name>
</gene>
<keyword evidence="3" id="KW-0963">Cytoplasm</keyword>
<dbReference type="GO" id="GO:0009401">
    <property type="term" value="P:phosphoenolpyruvate-dependent sugar phosphotransferase system"/>
    <property type="evidence" value="ECO:0007669"/>
    <property type="project" value="UniProtKB-KW"/>
</dbReference>
<keyword evidence="10" id="KW-1185">Reference proteome</keyword>
<comment type="subcellular location">
    <subcellularLocation>
        <location evidence="1">Cytoplasm</location>
    </subcellularLocation>
</comment>
<dbReference type="PANTHER" id="PTHR33799">
    <property type="entry name" value="PTS PERMEASE-RELATED-RELATED"/>
    <property type="match status" value="1"/>
</dbReference>
<evidence type="ECO:0000259" key="8">
    <source>
        <dbReference type="PROSITE" id="PS51096"/>
    </source>
</evidence>
<keyword evidence="6" id="KW-0598">Phosphotransferase system</keyword>
<dbReference type="Proteomes" id="UP000434036">
    <property type="component" value="Unassembled WGS sequence"/>
</dbReference>
<dbReference type="GO" id="GO:0005737">
    <property type="term" value="C:cytoplasm"/>
    <property type="evidence" value="ECO:0007669"/>
    <property type="project" value="UniProtKB-SubCell"/>
</dbReference>
<dbReference type="GO" id="GO:0016301">
    <property type="term" value="F:kinase activity"/>
    <property type="evidence" value="ECO:0007669"/>
    <property type="project" value="UniProtKB-KW"/>
</dbReference>
<dbReference type="Gene3D" id="3.40.50.510">
    <property type="entry name" value="Phosphotransferase system, mannose-type IIA component"/>
    <property type="match status" value="1"/>
</dbReference>
<proteinExistence type="predicted"/>
<evidence type="ECO:0000313" key="9">
    <source>
        <dbReference type="EMBL" id="MXQ72608.1"/>
    </source>
</evidence>
<dbReference type="InterPro" id="IPR036662">
    <property type="entry name" value="PTS_EIIA_man-typ_sf"/>
</dbReference>
<dbReference type="Pfam" id="PF03610">
    <property type="entry name" value="EIIA-man"/>
    <property type="match status" value="1"/>
</dbReference>
<evidence type="ECO:0000256" key="1">
    <source>
        <dbReference type="ARBA" id="ARBA00004496"/>
    </source>
</evidence>
<dbReference type="RefSeq" id="WP_160624098.1">
    <property type="nucleotide sequence ID" value="NZ_WUUQ01000001.1"/>
</dbReference>
<dbReference type="InterPro" id="IPR004701">
    <property type="entry name" value="PTS_EIIA_man-typ"/>
</dbReference>
<dbReference type="EMBL" id="WUUQ01000001">
    <property type="protein sequence ID" value="MXQ72608.1"/>
    <property type="molecule type" value="Genomic_DNA"/>
</dbReference>
<evidence type="ECO:0000256" key="6">
    <source>
        <dbReference type="ARBA" id="ARBA00022683"/>
    </source>
</evidence>
<name>A0A6N8U2W1_9FIRM</name>
<dbReference type="CDD" id="cd00006">
    <property type="entry name" value="PTS_IIA_man"/>
    <property type="match status" value="1"/>
</dbReference>
<dbReference type="InterPro" id="IPR051471">
    <property type="entry name" value="Bacterial_PTS_sugar_comp"/>
</dbReference>
<dbReference type="AlphaFoldDB" id="A0A6N8U2W1"/>
<organism evidence="9 10">
    <name type="scientific">Copranaerobaculum intestinale</name>
    <dbReference type="NCBI Taxonomy" id="2692629"/>
    <lineage>
        <taxon>Bacteria</taxon>
        <taxon>Bacillati</taxon>
        <taxon>Bacillota</taxon>
        <taxon>Erysipelotrichia</taxon>
        <taxon>Erysipelotrichales</taxon>
        <taxon>Erysipelotrichaceae</taxon>
        <taxon>Copranaerobaculum</taxon>
    </lineage>
</organism>
<dbReference type="PROSITE" id="PS51096">
    <property type="entry name" value="PTS_EIIA_TYPE_4"/>
    <property type="match status" value="1"/>
</dbReference>
<evidence type="ECO:0000256" key="7">
    <source>
        <dbReference type="ARBA" id="ARBA00022777"/>
    </source>
</evidence>
<keyword evidence="4" id="KW-0762">Sugar transport</keyword>
<dbReference type="SUPFAM" id="SSF53062">
    <property type="entry name" value="PTS system fructose IIA component-like"/>
    <property type="match status" value="1"/>
</dbReference>
<reference evidence="9 10" key="2">
    <citation type="submission" date="2020-01" db="EMBL/GenBank/DDBJ databases">
        <title>Clostridiaceae sp. nov. isolated from the gut of human by culturomics.</title>
        <authorList>
            <person name="Chang Y."/>
        </authorList>
    </citation>
    <scope>NUCLEOTIDE SEQUENCE [LARGE SCALE GENOMIC DNA]</scope>
    <source>
        <strain evidence="9 10">DONG20-135</strain>
    </source>
</reference>
<protein>
    <submittedName>
        <fullName evidence="9">PTS fructose transporter subunit IIA</fullName>
    </submittedName>
</protein>
<evidence type="ECO:0000256" key="3">
    <source>
        <dbReference type="ARBA" id="ARBA00022490"/>
    </source>
</evidence>
<dbReference type="InterPro" id="IPR033887">
    <property type="entry name" value="PTS_IIA_man"/>
</dbReference>
<accession>A0A6N8U2W1</accession>
<comment type="caution">
    <text evidence="9">The sequence shown here is derived from an EMBL/GenBank/DDBJ whole genome shotgun (WGS) entry which is preliminary data.</text>
</comment>
<keyword evidence="7" id="KW-0418">Kinase</keyword>
<sequence>MIGIILTGHAQFASGLTSSMHLLAGEVEQYAYVDFPAGMDQYDLLEKIKQAKEQLSDCKEWILLTDIVGGTPFKMSVLYSMQEEHVRVLTGTSLPLLLQMVLSRSTIKNTDELIQSSIKEAAGSMVEFHAKDYQ</sequence>
<dbReference type="GO" id="GO:0016020">
    <property type="term" value="C:membrane"/>
    <property type="evidence" value="ECO:0007669"/>
    <property type="project" value="InterPro"/>
</dbReference>
<reference evidence="9 10" key="1">
    <citation type="submission" date="2019-12" db="EMBL/GenBank/DDBJ databases">
        <authorList>
            <person name="Yang R."/>
        </authorList>
    </citation>
    <scope>NUCLEOTIDE SEQUENCE [LARGE SCALE GENOMIC DNA]</scope>
    <source>
        <strain evidence="9 10">DONG20-135</strain>
    </source>
</reference>
<feature type="domain" description="PTS EIIA type-4" evidence="8">
    <location>
        <begin position="1"/>
        <end position="126"/>
    </location>
</feature>
<dbReference type="PANTHER" id="PTHR33799:SF1">
    <property type="entry name" value="PTS SYSTEM MANNOSE-SPECIFIC EIIAB COMPONENT-RELATED"/>
    <property type="match status" value="1"/>
</dbReference>